<dbReference type="AlphaFoldDB" id="A0A564W7S0"/>
<name>A0A564W7S0_9FIRM</name>
<dbReference type="RefSeq" id="WP_021650313.1">
    <property type="nucleotide sequence ID" value="NZ_CABHMX010000017.1"/>
</dbReference>
<keyword evidence="2" id="KW-1185">Reference proteome</keyword>
<reference evidence="1 2" key="1">
    <citation type="submission" date="2019-07" db="EMBL/GenBank/DDBJ databases">
        <authorList>
            <person name="Hibberd C M."/>
            <person name="Gehrig L. J."/>
            <person name="Chang H.-W."/>
            <person name="Venkatesh S."/>
        </authorList>
    </citation>
    <scope>NUCLEOTIDE SEQUENCE [LARGE SCALE GENOMIC DNA]</scope>
    <source>
        <strain evidence="1">Blautia_luti_SSTS_Bg7063</strain>
    </source>
</reference>
<dbReference type="EMBL" id="CABHNW010000178">
    <property type="protein sequence ID" value="VUX40926.1"/>
    <property type="molecule type" value="Genomic_DNA"/>
</dbReference>
<organism evidence="1 2">
    <name type="scientific">Blautia luti</name>
    <dbReference type="NCBI Taxonomy" id="89014"/>
    <lineage>
        <taxon>Bacteria</taxon>
        <taxon>Bacillati</taxon>
        <taxon>Bacillota</taxon>
        <taxon>Clostridia</taxon>
        <taxon>Lachnospirales</taxon>
        <taxon>Lachnospiraceae</taxon>
        <taxon>Blautia</taxon>
    </lineage>
</organism>
<proteinExistence type="predicted"/>
<accession>A0A564W7S0</accession>
<sequence length="146" mass="17571">MAKKNNNNLFFTCSLIEYIGRNRKQHRREITDYLGRENIKRIYDYADVFHCEPIQKVAAEFMEQCNIPEGKFDNVSMCRYTVPDYWDIGEVYERLIEDIYDDAEIEKGIWDIYHSWIDAHISDYNTDFYYQPRDYIAACYKAGEIL</sequence>
<protein>
    <submittedName>
        <fullName evidence="1">Uncharacterized protein</fullName>
    </submittedName>
</protein>
<evidence type="ECO:0000313" key="1">
    <source>
        <dbReference type="EMBL" id="VUX40926.1"/>
    </source>
</evidence>
<evidence type="ECO:0000313" key="2">
    <source>
        <dbReference type="Proteomes" id="UP000408482"/>
    </source>
</evidence>
<dbReference type="Proteomes" id="UP000408482">
    <property type="component" value="Unassembled WGS sequence"/>
</dbReference>
<gene>
    <name evidence="1" type="ORF">RSSSTS7063_01537</name>
</gene>